<gene>
    <name evidence="2" type="ORF">NLU14_08515</name>
</gene>
<protein>
    <recommendedName>
        <fullName evidence="4">Peptidoglycan-binding protein</fullName>
    </recommendedName>
</protein>
<reference evidence="2" key="1">
    <citation type="submission" date="2022-07" db="EMBL/GenBank/DDBJ databases">
        <title>Marinobacter iranensis a new bacterium isolate from a hipersaline lake in Iran.</title>
        <authorList>
            <person name="Mohammad A.M.A."/>
            <person name="Cristina S.-P."/>
            <person name="Antonio V."/>
        </authorList>
    </citation>
    <scope>NUCLEOTIDE SEQUENCE</scope>
    <source>
        <strain evidence="2">71-i</strain>
    </source>
</reference>
<feature type="region of interest" description="Disordered" evidence="1">
    <location>
        <begin position="423"/>
        <end position="470"/>
    </location>
</feature>
<dbReference type="RefSeq" id="WP_275705802.1">
    <property type="nucleotide sequence ID" value="NZ_JANCMW010000004.1"/>
</dbReference>
<evidence type="ECO:0000256" key="1">
    <source>
        <dbReference type="SAM" id="MobiDB-lite"/>
    </source>
</evidence>
<sequence>MAGRAGVGLAQGFMQGYEFMDTMDKRERRMGLQEAQAGRAAESHRWQGETMDQKRSQWEREDDGRLVQAMQQGIQSGNIDPEIADEYGRRFDVDWSNYVDPEFGQSLQTLERTVGGEISMKDPEFNRAFERVFRTEINKGTGEEYEGADGAHRLEQKRLAGVYPGPDGKSLMVDLDVLDKGPGGEEWRRAPVTTNRSAKDDEVRAIPLEEALKKLKGHQLMYKSVQSSPELQGLIRQHAARTGTKLPETKTSEAYRKRRELAALGVEGDAATNAAYGIKPEGEGRHGQPFQHPQLGWVQPGPDGKLTQMDPPGTSNKPPADVQTAEWMVANGMAPNLDVAFNRVNESRTDPSRFVNDFVTQEMKFQESSGVFPGDDNYRTPEQMREQAIETLAMIRSRTRGTGEQGQGGEPAPQGLELVGAETETLPRDGTGVPQEDGSVSGRVNRDLDSQPQQQTAPPSAVEHLRNNPDLAEQFRAKYGYLPEGF</sequence>
<proteinExistence type="predicted"/>
<evidence type="ECO:0000313" key="3">
    <source>
        <dbReference type="Proteomes" id="UP001143391"/>
    </source>
</evidence>
<evidence type="ECO:0000313" key="2">
    <source>
        <dbReference type="EMBL" id="MDF0750271.1"/>
    </source>
</evidence>
<feature type="compositionally biased region" description="Low complexity" evidence="1">
    <location>
        <begin position="450"/>
        <end position="461"/>
    </location>
</feature>
<organism evidence="2 3">
    <name type="scientific">Marinobacter iranensis</name>
    <dbReference type="NCBI Taxonomy" id="2962607"/>
    <lineage>
        <taxon>Bacteria</taxon>
        <taxon>Pseudomonadati</taxon>
        <taxon>Pseudomonadota</taxon>
        <taxon>Gammaproteobacteria</taxon>
        <taxon>Pseudomonadales</taxon>
        <taxon>Marinobacteraceae</taxon>
        <taxon>Marinobacter</taxon>
    </lineage>
</organism>
<name>A0ABT5Y9B8_9GAMM</name>
<feature type="region of interest" description="Disordered" evidence="1">
    <location>
        <begin position="30"/>
        <end position="60"/>
    </location>
</feature>
<evidence type="ECO:0008006" key="4">
    <source>
        <dbReference type="Google" id="ProtNLM"/>
    </source>
</evidence>
<comment type="caution">
    <text evidence="2">The sequence shown here is derived from an EMBL/GenBank/DDBJ whole genome shotgun (WGS) entry which is preliminary data.</text>
</comment>
<dbReference type="Proteomes" id="UP001143391">
    <property type="component" value="Unassembled WGS sequence"/>
</dbReference>
<dbReference type="EMBL" id="JANCMW010000004">
    <property type="protein sequence ID" value="MDF0750271.1"/>
    <property type="molecule type" value="Genomic_DNA"/>
</dbReference>
<keyword evidence="3" id="KW-1185">Reference proteome</keyword>
<feature type="compositionally biased region" description="Basic and acidic residues" evidence="1">
    <location>
        <begin position="41"/>
        <end position="60"/>
    </location>
</feature>
<accession>A0ABT5Y9B8</accession>